<dbReference type="Pfam" id="PF12637">
    <property type="entry name" value="TSCPD"/>
    <property type="match status" value="1"/>
</dbReference>
<comment type="similarity">
    <text evidence="1">Belongs to the ribonucleoside diphosphate reductase class-2 family.</text>
</comment>
<sequence>MEKHITFKTKGVCSQKIDLDLVDGIVHNVVFTGGCRGNTQGVARLAEGMEAEEIISRCKGIDCRGGNSCPNQLALALEAALAER</sequence>
<keyword evidence="3" id="KW-0237">DNA synthesis</keyword>
<feature type="domain" description="TSCPD" evidence="6">
    <location>
        <begin position="8"/>
        <end position="80"/>
    </location>
</feature>
<evidence type="ECO:0000256" key="2">
    <source>
        <dbReference type="ARBA" id="ARBA00012274"/>
    </source>
</evidence>
<dbReference type="GO" id="GO:0000166">
    <property type="term" value="F:nucleotide binding"/>
    <property type="evidence" value="ECO:0007669"/>
    <property type="project" value="UniProtKB-KW"/>
</dbReference>
<dbReference type="InterPro" id="IPR024434">
    <property type="entry name" value="TSCPD_dom"/>
</dbReference>
<evidence type="ECO:0000313" key="7">
    <source>
        <dbReference type="EMBL" id="PHU38453.1"/>
    </source>
</evidence>
<evidence type="ECO:0000256" key="5">
    <source>
        <dbReference type="ARBA" id="ARBA00047754"/>
    </source>
</evidence>
<evidence type="ECO:0000256" key="3">
    <source>
        <dbReference type="ARBA" id="ARBA00022634"/>
    </source>
</evidence>
<protein>
    <recommendedName>
        <fullName evidence="2">ribonucleoside-diphosphate reductase</fullName>
        <ecNumber evidence="2">1.17.4.1</ecNumber>
    </recommendedName>
</protein>
<gene>
    <name evidence="7" type="ORF">CSX02_02645</name>
</gene>
<keyword evidence="4" id="KW-0547">Nucleotide-binding</keyword>
<dbReference type="NCBIfam" id="TIGR03905">
    <property type="entry name" value="TIGR03905_4_Cys"/>
    <property type="match status" value="1"/>
</dbReference>
<dbReference type="InterPro" id="IPR023806">
    <property type="entry name" value="CHP03905"/>
</dbReference>
<reference evidence="7 8" key="2">
    <citation type="submission" date="2017-10" db="EMBL/GenBank/DDBJ databases">
        <authorList>
            <person name="Banno H."/>
            <person name="Chua N.-H."/>
        </authorList>
    </citation>
    <scope>NUCLEOTIDE SEQUENCE [LARGE SCALE GENOMIC DNA]</scope>
    <source>
        <strain evidence="7 8">JK623</strain>
    </source>
</reference>
<evidence type="ECO:0000259" key="6">
    <source>
        <dbReference type="Pfam" id="PF12637"/>
    </source>
</evidence>
<organism evidence="7 8">
    <name type="scientific">Agathobacter ruminis</name>
    <dbReference type="NCBI Taxonomy" id="1712665"/>
    <lineage>
        <taxon>Bacteria</taxon>
        <taxon>Bacillati</taxon>
        <taxon>Bacillota</taxon>
        <taxon>Clostridia</taxon>
        <taxon>Lachnospirales</taxon>
        <taxon>Lachnospiraceae</taxon>
        <taxon>Agathobacter</taxon>
    </lineage>
</organism>
<dbReference type="EMBL" id="PDYG01000008">
    <property type="protein sequence ID" value="PHU38453.1"/>
    <property type="molecule type" value="Genomic_DNA"/>
</dbReference>
<evidence type="ECO:0000256" key="1">
    <source>
        <dbReference type="ARBA" id="ARBA00007405"/>
    </source>
</evidence>
<keyword evidence="8" id="KW-1185">Reference proteome</keyword>
<evidence type="ECO:0000313" key="8">
    <source>
        <dbReference type="Proteomes" id="UP000224563"/>
    </source>
</evidence>
<dbReference type="RefSeq" id="WP_099385534.1">
    <property type="nucleotide sequence ID" value="NZ_JANSWH010000051.1"/>
</dbReference>
<accession>A0A2G3E5U7</accession>
<dbReference type="EC" id="1.17.4.1" evidence="2"/>
<comment type="caution">
    <text evidence="7">The sequence shown here is derived from an EMBL/GenBank/DDBJ whole genome shotgun (WGS) entry which is preliminary data.</text>
</comment>
<dbReference type="AlphaFoldDB" id="A0A2G3E5U7"/>
<comment type="catalytic activity">
    <reaction evidence="5">
        <text>a 2'-deoxyribonucleoside 5'-diphosphate + [thioredoxin]-disulfide + H2O = a ribonucleoside 5'-diphosphate + [thioredoxin]-dithiol</text>
        <dbReference type="Rhea" id="RHEA:23252"/>
        <dbReference type="Rhea" id="RHEA-COMP:10698"/>
        <dbReference type="Rhea" id="RHEA-COMP:10700"/>
        <dbReference type="ChEBI" id="CHEBI:15377"/>
        <dbReference type="ChEBI" id="CHEBI:29950"/>
        <dbReference type="ChEBI" id="CHEBI:50058"/>
        <dbReference type="ChEBI" id="CHEBI:57930"/>
        <dbReference type="ChEBI" id="CHEBI:73316"/>
        <dbReference type="EC" id="1.17.4.1"/>
    </reaction>
</comment>
<dbReference type="GO" id="GO:0004748">
    <property type="term" value="F:ribonucleoside-diphosphate reductase activity, thioredoxin disulfide as acceptor"/>
    <property type="evidence" value="ECO:0007669"/>
    <property type="project" value="UniProtKB-EC"/>
</dbReference>
<dbReference type="PROSITE" id="PS51257">
    <property type="entry name" value="PROKAR_LIPOPROTEIN"/>
    <property type="match status" value="1"/>
</dbReference>
<dbReference type="GO" id="GO:0071897">
    <property type="term" value="P:DNA biosynthetic process"/>
    <property type="evidence" value="ECO:0007669"/>
    <property type="project" value="UniProtKB-KW"/>
</dbReference>
<evidence type="ECO:0000256" key="4">
    <source>
        <dbReference type="ARBA" id="ARBA00022741"/>
    </source>
</evidence>
<name>A0A2G3E5U7_9FIRM</name>
<proteinExistence type="inferred from homology"/>
<reference evidence="7 8" key="1">
    <citation type="submission" date="2017-10" db="EMBL/GenBank/DDBJ databases">
        <title>Resolving the taxonomy of Roseburia spp., Eubacterium rectale and Agathobacter spp. through phylogenomic analysis.</title>
        <authorList>
            <person name="Sheridan P.O."/>
            <person name="Walker A.W."/>
            <person name="Duncan S.H."/>
            <person name="Scott K.P."/>
            <person name="Toole P.W.O."/>
            <person name="Luis P."/>
            <person name="Flint H.J."/>
        </authorList>
    </citation>
    <scope>NUCLEOTIDE SEQUENCE [LARGE SCALE GENOMIC DNA]</scope>
    <source>
        <strain evidence="7 8">JK623</strain>
    </source>
</reference>
<dbReference type="Proteomes" id="UP000224563">
    <property type="component" value="Unassembled WGS sequence"/>
</dbReference>